<evidence type="ECO:0000313" key="3">
    <source>
        <dbReference type="Proteomes" id="UP000314294"/>
    </source>
</evidence>
<name>A0A4Z2FZB7_9TELE</name>
<reference evidence="2 3" key="1">
    <citation type="submission" date="2019-03" db="EMBL/GenBank/DDBJ databases">
        <title>First draft genome of Liparis tanakae, snailfish: a comprehensive survey of snailfish specific genes.</title>
        <authorList>
            <person name="Kim W."/>
            <person name="Song I."/>
            <person name="Jeong J.-H."/>
            <person name="Kim D."/>
            <person name="Kim S."/>
            <person name="Ryu S."/>
            <person name="Song J.Y."/>
            <person name="Lee S.K."/>
        </authorList>
    </citation>
    <scope>NUCLEOTIDE SEQUENCE [LARGE SCALE GENOMIC DNA]</scope>
    <source>
        <tissue evidence="2">Muscle</tissue>
    </source>
</reference>
<organism evidence="2 3">
    <name type="scientific">Liparis tanakae</name>
    <name type="common">Tanaka's snailfish</name>
    <dbReference type="NCBI Taxonomy" id="230148"/>
    <lineage>
        <taxon>Eukaryota</taxon>
        <taxon>Metazoa</taxon>
        <taxon>Chordata</taxon>
        <taxon>Craniata</taxon>
        <taxon>Vertebrata</taxon>
        <taxon>Euteleostomi</taxon>
        <taxon>Actinopterygii</taxon>
        <taxon>Neopterygii</taxon>
        <taxon>Teleostei</taxon>
        <taxon>Neoteleostei</taxon>
        <taxon>Acanthomorphata</taxon>
        <taxon>Eupercaria</taxon>
        <taxon>Perciformes</taxon>
        <taxon>Cottioidei</taxon>
        <taxon>Cottales</taxon>
        <taxon>Liparidae</taxon>
        <taxon>Liparis</taxon>
    </lineage>
</organism>
<evidence type="ECO:0000256" key="1">
    <source>
        <dbReference type="SAM" id="MobiDB-lite"/>
    </source>
</evidence>
<dbReference type="AlphaFoldDB" id="A0A4Z2FZB7"/>
<accession>A0A4Z2FZB7</accession>
<feature type="region of interest" description="Disordered" evidence="1">
    <location>
        <begin position="1"/>
        <end position="60"/>
    </location>
</feature>
<keyword evidence="3" id="KW-1185">Reference proteome</keyword>
<protein>
    <submittedName>
        <fullName evidence="2">Uncharacterized protein</fullName>
    </submittedName>
</protein>
<sequence>MFSEGGKHRARPGSHLEATGLGTAGRVPVQVAQPGPEPGSALVQDPRRPSQSTSKLSRGN</sequence>
<dbReference type="Proteomes" id="UP000314294">
    <property type="component" value="Unassembled WGS sequence"/>
</dbReference>
<evidence type="ECO:0000313" key="2">
    <source>
        <dbReference type="EMBL" id="TNN46599.1"/>
    </source>
</evidence>
<comment type="caution">
    <text evidence="2">The sequence shown here is derived from an EMBL/GenBank/DDBJ whole genome shotgun (WGS) entry which is preliminary data.</text>
</comment>
<gene>
    <name evidence="2" type="ORF">EYF80_043186</name>
</gene>
<proteinExistence type="predicted"/>
<feature type="compositionally biased region" description="Polar residues" evidence="1">
    <location>
        <begin position="49"/>
        <end position="60"/>
    </location>
</feature>
<dbReference type="EMBL" id="SRLO01000781">
    <property type="protein sequence ID" value="TNN46599.1"/>
    <property type="molecule type" value="Genomic_DNA"/>
</dbReference>